<sequence length="174" mass="20327">MLLQTWLIVFGVYLVILYMVEAFCLYLMLNVVRWNGRITVEDMLSPDEMVNSNRGDVYITSKNLSSFLWMCATMILAFFNSLLGLVTLKTLFRPMARFRSMLWITVPISFIPLFPLHLLDQDLFEWINVIVTVFVASSTMLTISLAIFVGLIEKEFHEKTTKKDWSFWNVLFDT</sequence>
<keyword evidence="5" id="KW-1185">Reference proteome</keyword>
<reference evidence="6" key="1">
    <citation type="submission" date="2016-11" db="UniProtKB">
        <authorList>
            <consortium name="WormBaseParasite"/>
        </authorList>
    </citation>
    <scope>IDENTIFICATION</scope>
</reference>
<feature type="transmembrane region" description="Helical" evidence="1">
    <location>
        <begin position="7"/>
        <end position="29"/>
    </location>
</feature>
<feature type="transmembrane region" description="Helical" evidence="1">
    <location>
        <begin position="100"/>
        <end position="118"/>
    </location>
</feature>
<keyword evidence="1" id="KW-0472">Membrane</keyword>
<protein>
    <submittedName>
        <fullName evidence="2">(pine wood nematode) hypothetical protein</fullName>
    </submittedName>
</protein>
<dbReference type="Proteomes" id="UP000659654">
    <property type="component" value="Unassembled WGS sequence"/>
</dbReference>
<dbReference type="AlphaFoldDB" id="A0A1I7SBB2"/>
<evidence type="ECO:0000313" key="5">
    <source>
        <dbReference type="Proteomes" id="UP000659654"/>
    </source>
</evidence>
<name>A0A1I7SBB2_BURXY</name>
<organism evidence="4 6">
    <name type="scientific">Bursaphelenchus xylophilus</name>
    <name type="common">Pinewood nematode worm</name>
    <name type="synonym">Aphelenchoides xylophilus</name>
    <dbReference type="NCBI Taxonomy" id="6326"/>
    <lineage>
        <taxon>Eukaryota</taxon>
        <taxon>Metazoa</taxon>
        <taxon>Ecdysozoa</taxon>
        <taxon>Nematoda</taxon>
        <taxon>Chromadorea</taxon>
        <taxon>Rhabditida</taxon>
        <taxon>Tylenchina</taxon>
        <taxon>Tylenchomorpha</taxon>
        <taxon>Aphelenchoidea</taxon>
        <taxon>Aphelenchoididae</taxon>
        <taxon>Bursaphelenchus</taxon>
    </lineage>
</organism>
<evidence type="ECO:0000256" key="1">
    <source>
        <dbReference type="SAM" id="Phobius"/>
    </source>
</evidence>
<dbReference type="EMBL" id="CAJFCV020000006">
    <property type="protein sequence ID" value="CAG9131982.1"/>
    <property type="molecule type" value="Genomic_DNA"/>
</dbReference>
<reference evidence="3" key="2">
    <citation type="submission" date="2020-08" db="EMBL/GenBank/DDBJ databases">
        <authorList>
            <person name="Kikuchi T."/>
        </authorList>
    </citation>
    <scope>NUCLEOTIDE SEQUENCE</scope>
    <source>
        <strain evidence="2">Ka4C1</strain>
    </source>
</reference>
<evidence type="ECO:0000313" key="6">
    <source>
        <dbReference type="WBParaSite" id="BXY_1031000.1"/>
    </source>
</evidence>
<proteinExistence type="predicted"/>
<dbReference type="Proteomes" id="UP000582659">
    <property type="component" value="Unassembled WGS sequence"/>
</dbReference>
<feature type="transmembrane region" description="Helical" evidence="1">
    <location>
        <begin position="130"/>
        <end position="152"/>
    </location>
</feature>
<dbReference type="EMBL" id="CAJFDI010000006">
    <property type="protein sequence ID" value="CAD5235549.1"/>
    <property type="molecule type" value="Genomic_DNA"/>
</dbReference>
<feature type="transmembrane region" description="Helical" evidence="1">
    <location>
        <begin position="67"/>
        <end position="88"/>
    </location>
</feature>
<evidence type="ECO:0000313" key="3">
    <source>
        <dbReference type="EMBL" id="CAG9131982.1"/>
    </source>
</evidence>
<evidence type="ECO:0000313" key="2">
    <source>
        <dbReference type="EMBL" id="CAD5235549.1"/>
    </source>
</evidence>
<dbReference type="Proteomes" id="UP000095284">
    <property type="component" value="Unplaced"/>
</dbReference>
<keyword evidence="1" id="KW-1133">Transmembrane helix</keyword>
<dbReference type="WBParaSite" id="BXY_1031000.1">
    <property type="protein sequence ID" value="BXY_1031000.1"/>
    <property type="gene ID" value="BXY_1031000"/>
</dbReference>
<keyword evidence="1" id="KW-0812">Transmembrane</keyword>
<evidence type="ECO:0000313" key="4">
    <source>
        <dbReference type="Proteomes" id="UP000095284"/>
    </source>
</evidence>
<gene>
    <name evidence="2" type="ORF">BXYJ_LOCUS15640</name>
</gene>
<accession>A0A1I7SBB2</accession>
<dbReference type="OrthoDB" id="10316674at2759"/>